<evidence type="ECO:0000313" key="2">
    <source>
        <dbReference type="Proteomes" id="UP000244855"/>
    </source>
</evidence>
<dbReference type="Proteomes" id="UP000244855">
    <property type="component" value="Unassembled WGS sequence"/>
</dbReference>
<proteinExistence type="predicted"/>
<accession>A0A2V1E7X6</accession>
<sequence length="184" mass="20866">MLIFFSFSTLRKGKFIKLIFLIFFFLERLKYKCLSKSLVLPFTTPTFSLSTSFPMRSFIPCAMAMWLANEGIYKSIVMQIVFPPLPSPRLLLLLRFLFFSCNRCNQTKMLHFIPPSSSSFFFSVIVSMSHVSLPPAIPFAKIPHREQKHEFGNPPSHLTHTHARAWDESSGSLVVDGGAGEGLV</sequence>
<organism evidence="1 2">
    <name type="scientific">Periconia macrospinosa</name>
    <dbReference type="NCBI Taxonomy" id="97972"/>
    <lineage>
        <taxon>Eukaryota</taxon>
        <taxon>Fungi</taxon>
        <taxon>Dikarya</taxon>
        <taxon>Ascomycota</taxon>
        <taxon>Pezizomycotina</taxon>
        <taxon>Dothideomycetes</taxon>
        <taxon>Pleosporomycetidae</taxon>
        <taxon>Pleosporales</taxon>
        <taxon>Massarineae</taxon>
        <taxon>Periconiaceae</taxon>
        <taxon>Periconia</taxon>
    </lineage>
</organism>
<evidence type="ECO:0000313" key="1">
    <source>
        <dbReference type="EMBL" id="PVI06657.1"/>
    </source>
</evidence>
<gene>
    <name evidence="1" type="ORF">DM02DRAFT_403142</name>
</gene>
<protein>
    <submittedName>
        <fullName evidence="1">Uncharacterized protein</fullName>
    </submittedName>
</protein>
<name>A0A2V1E7X6_9PLEO</name>
<dbReference type="EMBL" id="KZ805307">
    <property type="protein sequence ID" value="PVI06657.1"/>
    <property type="molecule type" value="Genomic_DNA"/>
</dbReference>
<reference evidence="1 2" key="1">
    <citation type="journal article" date="2018" name="Sci. Rep.">
        <title>Comparative genomics provides insights into the lifestyle and reveals functional heterogeneity of dark septate endophytic fungi.</title>
        <authorList>
            <person name="Knapp D.G."/>
            <person name="Nemeth J.B."/>
            <person name="Barry K."/>
            <person name="Hainaut M."/>
            <person name="Henrissat B."/>
            <person name="Johnson J."/>
            <person name="Kuo A."/>
            <person name="Lim J.H.P."/>
            <person name="Lipzen A."/>
            <person name="Nolan M."/>
            <person name="Ohm R.A."/>
            <person name="Tamas L."/>
            <person name="Grigoriev I.V."/>
            <person name="Spatafora J.W."/>
            <person name="Nagy L.G."/>
            <person name="Kovacs G.M."/>
        </authorList>
    </citation>
    <scope>NUCLEOTIDE SEQUENCE [LARGE SCALE GENOMIC DNA]</scope>
    <source>
        <strain evidence="1 2">DSE2036</strain>
    </source>
</reference>
<keyword evidence="2" id="KW-1185">Reference proteome</keyword>
<dbReference type="AlphaFoldDB" id="A0A2V1E7X6"/>